<dbReference type="Pfam" id="PF24086">
    <property type="entry name" value="DUF7371"/>
    <property type="match status" value="1"/>
</dbReference>
<name>A0A6G1KWB2_9PEZI</name>
<proteinExistence type="predicted"/>
<accession>A0A6G1KWB2</accession>
<evidence type="ECO:0000313" key="2">
    <source>
        <dbReference type="EMBL" id="KAF2764458.1"/>
    </source>
</evidence>
<dbReference type="EMBL" id="ML995922">
    <property type="protein sequence ID" value="KAF2764458.1"/>
    <property type="molecule type" value="Genomic_DNA"/>
</dbReference>
<reference evidence="2" key="1">
    <citation type="journal article" date="2020" name="Stud. Mycol.">
        <title>101 Dothideomycetes genomes: a test case for predicting lifestyles and emergence of pathogens.</title>
        <authorList>
            <person name="Haridas S."/>
            <person name="Albert R."/>
            <person name="Binder M."/>
            <person name="Bloem J."/>
            <person name="Labutti K."/>
            <person name="Salamov A."/>
            <person name="Andreopoulos B."/>
            <person name="Baker S."/>
            <person name="Barry K."/>
            <person name="Bills G."/>
            <person name="Bluhm B."/>
            <person name="Cannon C."/>
            <person name="Castanera R."/>
            <person name="Culley D."/>
            <person name="Daum C."/>
            <person name="Ezra D."/>
            <person name="Gonzalez J."/>
            <person name="Henrissat B."/>
            <person name="Kuo A."/>
            <person name="Liang C."/>
            <person name="Lipzen A."/>
            <person name="Lutzoni F."/>
            <person name="Magnuson J."/>
            <person name="Mondo S."/>
            <person name="Nolan M."/>
            <person name="Ohm R."/>
            <person name="Pangilinan J."/>
            <person name="Park H.-J."/>
            <person name="Ramirez L."/>
            <person name="Alfaro M."/>
            <person name="Sun H."/>
            <person name="Tritt A."/>
            <person name="Yoshinaga Y."/>
            <person name="Zwiers L.-H."/>
            <person name="Turgeon B."/>
            <person name="Goodwin S."/>
            <person name="Spatafora J."/>
            <person name="Crous P."/>
            <person name="Grigoriev I."/>
        </authorList>
    </citation>
    <scope>NUCLEOTIDE SEQUENCE</scope>
    <source>
        <strain evidence="2">CBS 116005</strain>
    </source>
</reference>
<organism evidence="2 3">
    <name type="scientific">Teratosphaeria nubilosa</name>
    <dbReference type="NCBI Taxonomy" id="161662"/>
    <lineage>
        <taxon>Eukaryota</taxon>
        <taxon>Fungi</taxon>
        <taxon>Dikarya</taxon>
        <taxon>Ascomycota</taxon>
        <taxon>Pezizomycotina</taxon>
        <taxon>Dothideomycetes</taxon>
        <taxon>Dothideomycetidae</taxon>
        <taxon>Mycosphaerellales</taxon>
        <taxon>Teratosphaeriaceae</taxon>
        <taxon>Teratosphaeria</taxon>
    </lineage>
</organism>
<evidence type="ECO:0000313" key="3">
    <source>
        <dbReference type="Proteomes" id="UP000799436"/>
    </source>
</evidence>
<dbReference type="Proteomes" id="UP000799436">
    <property type="component" value="Unassembled WGS sequence"/>
</dbReference>
<gene>
    <name evidence="2" type="ORF">EJ03DRAFT_282043</name>
</gene>
<evidence type="ECO:0000259" key="1">
    <source>
        <dbReference type="Pfam" id="PF24086"/>
    </source>
</evidence>
<dbReference type="OrthoDB" id="5385013at2759"/>
<sequence length="178" mass="19554">DLTQSPPVPNPYHHFTFSDGYVYAPSTREPYAPRSSPNVAVFLANGTGMSTSTMPKGEIADGPYEAMSAFWFDAYSGWFGCDDGGPDPCTLVLSGYTYHATSQSEILSYTQNATVPACPGFRDCQLTQVSFPESFRGLSGLQVQAYVDNAERMFFVDDIAMDWTNNTCAAGLQRQKYQ</sequence>
<protein>
    <recommendedName>
        <fullName evidence="1">DUF7371 domain-containing protein</fullName>
    </recommendedName>
</protein>
<feature type="domain" description="DUF7371" evidence="1">
    <location>
        <begin position="3"/>
        <end position="174"/>
    </location>
</feature>
<feature type="non-terminal residue" evidence="2">
    <location>
        <position position="1"/>
    </location>
</feature>
<dbReference type="InterPro" id="IPR055795">
    <property type="entry name" value="DUF7371"/>
</dbReference>
<keyword evidence="3" id="KW-1185">Reference proteome</keyword>
<dbReference type="AlphaFoldDB" id="A0A6G1KWB2"/>